<dbReference type="OrthoDB" id="7266613at2"/>
<evidence type="ECO:0000313" key="2">
    <source>
        <dbReference type="Proteomes" id="UP000241764"/>
    </source>
</evidence>
<dbReference type="EMBL" id="PGGM01000020">
    <property type="protein sequence ID" value="PSH57360.1"/>
    <property type="molecule type" value="Genomic_DNA"/>
</dbReference>
<evidence type="ECO:0000313" key="1">
    <source>
        <dbReference type="EMBL" id="PSH57360.1"/>
    </source>
</evidence>
<keyword evidence="2" id="KW-1185">Reference proteome</keyword>
<accession>A0A2P7AT32</accession>
<protein>
    <submittedName>
        <fullName evidence="1">DUF2066 domain-containing protein</fullName>
    </submittedName>
</protein>
<gene>
    <name evidence="1" type="ORF">CU103_28845</name>
</gene>
<name>A0A2P7AT32_9HYPH</name>
<dbReference type="Proteomes" id="UP000241764">
    <property type="component" value="Unassembled WGS sequence"/>
</dbReference>
<reference evidence="2" key="1">
    <citation type="submission" date="2017-11" db="EMBL/GenBank/DDBJ databases">
        <authorList>
            <person name="Kuznetsova I."/>
            <person name="Sazanova A."/>
            <person name="Chirak E."/>
            <person name="Safronova V."/>
            <person name="Willems A."/>
        </authorList>
    </citation>
    <scope>NUCLEOTIDE SEQUENCE [LARGE SCALE GENOMIC DNA]</scope>
    <source>
        <strain evidence="2">CCBAU 03422</strain>
    </source>
</reference>
<dbReference type="Pfam" id="PF09839">
    <property type="entry name" value="DUF2066"/>
    <property type="match status" value="1"/>
</dbReference>
<dbReference type="InterPro" id="IPR018642">
    <property type="entry name" value="DUF2066"/>
</dbReference>
<sequence>MSNRMSRIGMLACFVSALVVVFSYGSNVASGASDSGLYRSQAVVSGQGEANRALGLAQCLEDVLVKVSGDPRLIGDPKVVELTGQAAGFVARFRYRDRMSGIPIHDEQGSYDRPHDLAVEFDKAKVDAALQSLGREPWLSTRPRVVVFLAVHGRKESFALTSDSEHDPDMRTALAAAAERVGLRMALPTRTQFALKGKSRDIPAEDFDVALTGTLAWSDRALGWIADWRLHSPGRIYHWQIRGVGFDDAFRNGMRGAVQVLSGHGQPQ</sequence>
<dbReference type="AlphaFoldDB" id="A0A2P7AT32"/>
<comment type="caution">
    <text evidence="1">The sequence shown here is derived from an EMBL/GenBank/DDBJ whole genome shotgun (WGS) entry which is preliminary data.</text>
</comment>
<organism evidence="1 2">
    <name type="scientific">Phyllobacterium sophorae</name>
    <dbReference type="NCBI Taxonomy" id="1520277"/>
    <lineage>
        <taxon>Bacteria</taxon>
        <taxon>Pseudomonadati</taxon>
        <taxon>Pseudomonadota</taxon>
        <taxon>Alphaproteobacteria</taxon>
        <taxon>Hyphomicrobiales</taxon>
        <taxon>Phyllobacteriaceae</taxon>
        <taxon>Phyllobacterium</taxon>
    </lineage>
</organism>
<proteinExistence type="predicted"/>